<dbReference type="RefSeq" id="WP_176455258.1">
    <property type="nucleotide sequence ID" value="NZ_JBFUUK010000002.1"/>
</dbReference>
<gene>
    <name evidence="1" type="ORF">BN424_mp0071</name>
</gene>
<reference evidence="1" key="2">
    <citation type="submission" date="2015-04" db="EMBL/GenBank/DDBJ databases">
        <title>Carnobacterium maltaromaticum LMA28 plasmids.</title>
        <authorList>
            <person name="Cailliez-Grimal C."/>
            <person name="Iskandar C."/>
        </authorList>
    </citation>
    <scope>NUCLEOTIDE SEQUENCE [LARGE SCALE GENOMIC DNA]</scope>
    <source>
        <strain evidence="1">LMA28</strain>
        <plasmid evidence="1">megaplasmid</plasmid>
    </source>
</reference>
<name>A0A1Z5AYU5_CARML</name>
<sequence length="52" mass="6170">MTTIQEIIQDYKENKIPLSELQETIWGLSESSLEMISEESIHYYINLIEPRI</sequence>
<dbReference type="EMBL" id="LN846931">
    <property type="protein sequence ID" value="CRI06613.1"/>
    <property type="molecule type" value="Genomic_DNA"/>
</dbReference>
<reference evidence="1" key="1">
    <citation type="submission" date="2015-04" db="EMBL/GenBank/DDBJ databases">
        <title>Carnobacterium maltaromaticum LMA28 complete chromosome sequence.</title>
        <authorList>
            <person name="Borges F."/>
            <person name="Cailliez-Grimal C."/>
        </authorList>
    </citation>
    <scope>NUCLEOTIDE SEQUENCE [LARGE SCALE GENOMIC DNA]</scope>
    <source>
        <strain evidence="1">LMA28</strain>
        <plasmid evidence="1">megaplasmid</plasmid>
    </source>
</reference>
<evidence type="ECO:0000313" key="1">
    <source>
        <dbReference type="EMBL" id="CRI06613.1"/>
    </source>
</evidence>
<keyword evidence="1" id="KW-0614">Plasmid</keyword>
<accession>A0A1Z5AYU5</accession>
<organism evidence="1">
    <name type="scientific">Carnobacterium maltaromaticum</name>
    <name type="common">Carnobacterium piscicola</name>
    <dbReference type="NCBI Taxonomy" id="2751"/>
    <lineage>
        <taxon>Bacteria</taxon>
        <taxon>Bacillati</taxon>
        <taxon>Bacillota</taxon>
        <taxon>Bacilli</taxon>
        <taxon>Lactobacillales</taxon>
        <taxon>Carnobacteriaceae</taxon>
        <taxon>Carnobacterium</taxon>
    </lineage>
</organism>
<dbReference type="AlphaFoldDB" id="A0A1Z5AYU5"/>
<geneLocation type="plasmid" evidence="1">
    <name>megaplasmid</name>
</geneLocation>
<protein>
    <submittedName>
        <fullName evidence="1">Uncharacterized protein</fullName>
    </submittedName>
</protein>
<proteinExistence type="predicted"/>